<dbReference type="SUPFAM" id="SSF82185">
    <property type="entry name" value="Histone H3 K4-specific methyltransferase SET7/9 N-terminal domain"/>
    <property type="match status" value="3"/>
</dbReference>
<evidence type="ECO:0000313" key="2">
    <source>
        <dbReference type="EMBL" id="KAF4724688.1"/>
    </source>
</evidence>
<comment type="caution">
    <text evidence="2">The sequence shown here is derived from an EMBL/GenBank/DDBJ whole genome shotgun (WGS) entry which is preliminary data.</text>
</comment>
<evidence type="ECO:0000256" key="1">
    <source>
        <dbReference type="ARBA" id="ARBA00022737"/>
    </source>
</evidence>
<dbReference type="InterPro" id="IPR003409">
    <property type="entry name" value="MORN"/>
</dbReference>
<sequence>MAEDGEETPPYSLTLEDGTVVHASRDYNGRGRAVYANGEVYDGVFDEGVRHGEGTYWYINGDVYTGQFQENEKHGVGRLVYTGKNGVSGEEDGEGDESRAPLCGGTYHGQFKEGQKHGQATYKFDNGDVYSGRGHSVSRSSRVQFSARRLGDLRPGRDNRSRVKSIRSVVNGRTVSNFFCVGDWCKGQKHGSGTYVYKDGSSLKGEWKEGSLMTGTWTLPSGLRYTGDFKENKPYGEGYWKMPCRQGHMVSGKYVHEDIPTEDGEESMKGGISLRFVADSM</sequence>
<organism evidence="2 3">
    <name type="scientific">Perkinsus olseni</name>
    <name type="common">Perkinsus atlanticus</name>
    <dbReference type="NCBI Taxonomy" id="32597"/>
    <lineage>
        <taxon>Eukaryota</taxon>
        <taxon>Sar</taxon>
        <taxon>Alveolata</taxon>
        <taxon>Perkinsozoa</taxon>
        <taxon>Perkinsea</taxon>
        <taxon>Perkinsida</taxon>
        <taxon>Perkinsidae</taxon>
        <taxon>Perkinsus</taxon>
    </lineage>
</organism>
<dbReference type="SMART" id="SM00698">
    <property type="entry name" value="MORN"/>
    <property type="match status" value="5"/>
</dbReference>
<dbReference type="EMBL" id="JABANM010019317">
    <property type="protein sequence ID" value="KAF4724688.1"/>
    <property type="molecule type" value="Genomic_DNA"/>
</dbReference>
<evidence type="ECO:0008006" key="4">
    <source>
        <dbReference type="Google" id="ProtNLM"/>
    </source>
</evidence>
<evidence type="ECO:0000313" key="3">
    <source>
        <dbReference type="Proteomes" id="UP000574390"/>
    </source>
</evidence>
<proteinExistence type="predicted"/>
<name>A0A7J6RV92_PEROL</name>
<protein>
    <recommendedName>
        <fullName evidence="4">Phosphatidylinositol-4-phosphate 5-kinase-like protein 1</fullName>
    </recommendedName>
</protein>
<dbReference type="Gene3D" id="2.20.110.10">
    <property type="entry name" value="Histone H3 K4-specific methyltransferase SET7/9 N-terminal domain"/>
    <property type="match status" value="2"/>
</dbReference>
<dbReference type="Pfam" id="PF02493">
    <property type="entry name" value="MORN"/>
    <property type="match status" value="4"/>
</dbReference>
<dbReference type="AlphaFoldDB" id="A0A7J6RV92"/>
<gene>
    <name evidence="2" type="ORF">FOZ62_025349</name>
</gene>
<reference evidence="2 3" key="1">
    <citation type="submission" date="2020-04" db="EMBL/GenBank/DDBJ databases">
        <title>Perkinsus olseni comparative genomics.</title>
        <authorList>
            <person name="Bogema D.R."/>
        </authorList>
    </citation>
    <scope>NUCLEOTIDE SEQUENCE [LARGE SCALE GENOMIC DNA]</scope>
    <source>
        <strain evidence="2">ATCC PRA-205</strain>
    </source>
</reference>
<accession>A0A7J6RV92</accession>
<dbReference type="PANTHER" id="PTHR43215">
    <property type="entry name" value="RADIAL SPOKE HEAD 1 HOMOLOG"/>
    <property type="match status" value="1"/>
</dbReference>
<keyword evidence="1" id="KW-0677">Repeat</keyword>
<dbReference type="Proteomes" id="UP000574390">
    <property type="component" value="Unassembled WGS sequence"/>
</dbReference>
<dbReference type="PANTHER" id="PTHR43215:SF14">
    <property type="entry name" value="RADIAL SPOKE HEAD 1 HOMOLOG"/>
    <property type="match status" value="1"/>
</dbReference>